<evidence type="ECO:0000256" key="1">
    <source>
        <dbReference type="SAM" id="SignalP"/>
    </source>
</evidence>
<organism evidence="2 3">
    <name type="scientific">Ammoniphilus oxalaticus</name>
    <dbReference type="NCBI Taxonomy" id="66863"/>
    <lineage>
        <taxon>Bacteria</taxon>
        <taxon>Bacillati</taxon>
        <taxon>Bacillota</taxon>
        <taxon>Bacilli</taxon>
        <taxon>Bacillales</taxon>
        <taxon>Paenibacillaceae</taxon>
        <taxon>Aneurinibacillus group</taxon>
        <taxon>Ammoniphilus</taxon>
    </lineage>
</organism>
<proteinExistence type="predicted"/>
<dbReference type="Proteomes" id="UP000284219">
    <property type="component" value="Unassembled WGS sequence"/>
</dbReference>
<dbReference type="AlphaFoldDB" id="A0A419SNN7"/>
<comment type="caution">
    <text evidence="2">The sequence shown here is derived from an EMBL/GenBank/DDBJ whole genome shotgun (WGS) entry which is preliminary data.</text>
</comment>
<keyword evidence="1" id="KW-0732">Signal</keyword>
<reference evidence="2 3" key="1">
    <citation type="submission" date="2016-08" db="EMBL/GenBank/DDBJ databases">
        <title>Novel Firmicute Genomes.</title>
        <authorList>
            <person name="Poppleton D.I."/>
            <person name="Gribaldo S."/>
        </authorList>
    </citation>
    <scope>NUCLEOTIDE SEQUENCE [LARGE SCALE GENOMIC DNA]</scope>
    <source>
        <strain evidence="2 3">RAOx-1</strain>
    </source>
</reference>
<sequence>MKRLLILLIIAPMLFTATGCATERPLDEVGGLQHKIKDEFGVEVQAPEIPDLEITNAFIYYKNDEPYYVTVQYAQKRGPINEYFRAEDHSLNEDRLKEYEQEMNSKFLLGPYEWVHTKGTSFSCLLLRKVQGARQGNKSSLMVSLSTLQKRISGIS</sequence>
<feature type="chain" id="PRO_5019322804" description="DUF4367 domain-containing protein" evidence="1">
    <location>
        <begin position="22"/>
        <end position="156"/>
    </location>
</feature>
<dbReference type="RefSeq" id="WP_120188553.1">
    <property type="nucleotide sequence ID" value="NZ_MCHY01000006.1"/>
</dbReference>
<keyword evidence="3" id="KW-1185">Reference proteome</keyword>
<protein>
    <recommendedName>
        <fullName evidence="4">DUF4367 domain-containing protein</fullName>
    </recommendedName>
</protein>
<gene>
    <name evidence="2" type="ORF">BEP19_02775</name>
</gene>
<dbReference type="EMBL" id="MCHY01000006">
    <property type="protein sequence ID" value="RKD25873.1"/>
    <property type="molecule type" value="Genomic_DNA"/>
</dbReference>
<accession>A0A419SNN7</accession>
<feature type="signal peptide" evidence="1">
    <location>
        <begin position="1"/>
        <end position="21"/>
    </location>
</feature>
<evidence type="ECO:0008006" key="4">
    <source>
        <dbReference type="Google" id="ProtNLM"/>
    </source>
</evidence>
<evidence type="ECO:0000313" key="3">
    <source>
        <dbReference type="Proteomes" id="UP000284219"/>
    </source>
</evidence>
<name>A0A419SNN7_9BACL</name>
<dbReference type="PROSITE" id="PS51257">
    <property type="entry name" value="PROKAR_LIPOPROTEIN"/>
    <property type="match status" value="1"/>
</dbReference>
<evidence type="ECO:0000313" key="2">
    <source>
        <dbReference type="EMBL" id="RKD25873.1"/>
    </source>
</evidence>